<evidence type="ECO:0000313" key="5">
    <source>
        <dbReference type="EMBL" id="PNW80128.1"/>
    </source>
</evidence>
<accession>A0A2K3DHX2</accession>
<dbReference type="PROSITE" id="PS50084">
    <property type="entry name" value="KH_TYPE_1"/>
    <property type="match status" value="2"/>
</dbReference>
<keyword evidence="2" id="KW-0694">RNA-binding</keyword>
<dbReference type="GeneID" id="66054488"/>
<evidence type="ECO:0000256" key="1">
    <source>
        <dbReference type="ARBA" id="ARBA00022737"/>
    </source>
</evidence>
<evidence type="ECO:0000256" key="2">
    <source>
        <dbReference type="PROSITE-ProRule" id="PRU00117"/>
    </source>
</evidence>
<evidence type="ECO:0000313" key="6">
    <source>
        <dbReference type="Proteomes" id="UP000006906"/>
    </source>
</evidence>
<protein>
    <recommendedName>
        <fullName evidence="4">K Homology domain-containing protein</fullName>
    </recommendedName>
</protein>
<evidence type="ECO:0000256" key="3">
    <source>
        <dbReference type="SAM" id="Phobius"/>
    </source>
</evidence>
<keyword evidence="3" id="KW-0812">Transmembrane</keyword>
<dbReference type="ExpressionAtlas" id="A0A2K3DHX2">
    <property type="expression patterns" value="baseline and differential"/>
</dbReference>
<feature type="transmembrane region" description="Helical" evidence="3">
    <location>
        <begin position="86"/>
        <end position="107"/>
    </location>
</feature>
<feature type="domain" description="K Homology" evidence="4">
    <location>
        <begin position="123"/>
        <end position="197"/>
    </location>
</feature>
<dbReference type="Gramene" id="PNW80128">
    <property type="protein sequence ID" value="PNW80128"/>
    <property type="gene ID" value="CHLRE_08g379100v5"/>
</dbReference>
<proteinExistence type="predicted"/>
<name>A0A2K3DHX2_CHLRE</name>
<feature type="transmembrane region" description="Helical" evidence="3">
    <location>
        <begin position="119"/>
        <end position="140"/>
    </location>
</feature>
<dbReference type="SMART" id="SM00322">
    <property type="entry name" value="KH"/>
    <property type="match status" value="2"/>
</dbReference>
<dbReference type="RefSeq" id="XP_042922229.1">
    <property type="nucleotide sequence ID" value="XM_043065228.1"/>
</dbReference>
<dbReference type="Gene3D" id="3.30.1370.10">
    <property type="entry name" value="K Homology domain, type 1"/>
    <property type="match status" value="2"/>
</dbReference>
<feature type="domain" description="K Homology" evidence="4">
    <location>
        <begin position="34"/>
        <end position="108"/>
    </location>
</feature>
<dbReference type="InterPro" id="IPR004088">
    <property type="entry name" value="KH_dom_type_1"/>
</dbReference>
<keyword evidence="3" id="KW-0472">Membrane</keyword>
<keyword evidence="1" id="KW-0677">Repeat</keyword>
<dbReference type="Pfam" id="PF00013">
    <property type="entry name" value="KH_1"/>
    <property type="match status" value="2"/>
</dbReference>
<sequence length="201" mass="20933">MLGPLAFDAHNAVAEKVLVGALAEYKTEPGIRSTVVLLKLLVTNAAAGAIIGRAGTNRDQLSAISGGCRIQLSRPLEWYPGTNERVLVLTGTLAACLTTLWAIAVGLGVPEPDHSLESVFMGVVSQWKLVLPSVVCGFILGPGGQTVRAITQEADASISISAEPLQESGLPRERIATISGGLTQTVRAVGLIVDKLAQIDS</sequence>
<dbReference type="InterPro" id="IPR036612">
    <property type="entry name" value="KH_dom_type_1_sf"/>
</dbReference>
<reference evidence="5 6" key="1">
    <citation type="journal article" date="2007" name="Science">
        <title>The Chlamydomonas genome reveals the evolution of key animal and plant functions.</title>
        <authorList>
            <person name="Merchant S.S."/>
            <person name="Prochnik S.E."/>
            <person name="Vallon O."/>
            <person name="Harris E.H."/>
            <person name="Karpowicz S.J."/>
            <person name="Witman G.B."/>
            <person name="Terry A."/>
            <person name="Salamov A."/>
            <person name="Fritz-Laylin L.K."/>
            <person name="Marechal-Drouard L."/>
            <person name="Marshall W.F."/>
            <person name="Qu L.H."/>
            <person name="Nelson D.R."/>
            <person name="Sanderfoot A.A."/>
            <person name="Spalding M.H."/>
            <person name="Kapitonov V.V."/>
            <person name="Ren Q."/>
            <person name="Ferris P."/>
            <person name="Lindquist E."/>
            <person name="Shapiro H."/>
            <person name="Lucas S.M."/>
            <person name="Grimwood J."/>
            <person name="Schmutz J."/>
            <person name="Cardol P."/>
            <person name="Cerutti H."/>
            <person name="Chanfreau G."/>
            <person name="Chen C.L."/>
            <person name="Cognat V."/>
            <person name="Croft M.T."/>
            <person name="Dent R."/>
            <person name="Dutcher S."/>
            <person name="Fernandez E."/>
            <person name="Fukuzawa H."/>
            <person name="Gonzalez-Ballester D."/>
            <person name="Gonzalez-Halphen D."/>
            <person name="Hallmann A."/>
            <person name="Hanikenne M."/>
            <person name="Hippler M."/>
            <person name="Inwood W."/>
            <person name="Jabbari K."/>
            <person name="Kalanon M."/>
            <person name="Kuras R."/>
            <person name="Lefebvre P.A."/>
            <person name="Lemaire S.D."/>
            <person name="Lobanov A.V."/>
            <person name="Lohr M."/>
            <person name="Manuell A."/>
            <person name="Meier I."/>
            <person name="Mets L."/>
            <person name="Mittag M."/>
            <person name="Mittelmeier T."/>
            <person name="Moroney J.V."/>
            <person name="Moseley J."/>
            <person name="Napoli C."/>
            <person name="Nedelcu A.M."/>
            <person name="Niyogi K."/>
            <person name="Novoselov S.V."/>
            <person name="Paulsen I.T."/>
            <person name="Pazour G."/>
            <person name="Purton S."/>
            <person name="Ral J.P."/>
            <person name="Riano-Pachon D.M."/>
            <person name="Riekhof W."/>
            <person name="Rymarquis L."/>
            <person name="Schroda M."/>
            <person name="Stern D."/>
            <person name="Umen J."/>
            <person name="Willows R."/>
            <person name="Wilson N."/>
            <person name="Zimmer S.L."/>
            <person name="Allmer J."/>
            <person name="Balk J."/>
            <person name="Bisova K."/>
            <person name="Chen C.J."/>
            <person name="Elias M."/>
            <person name="Gendler K."/>
            <person name="Hauser C."/>
            <person name="Lamb M.R."/>
            <person name="Ledford H."/>
            <person name="Long J.C."/>
            <person name="Minagawa J."/>
            <person name="Page M.D."/>
            <person name="Pan J."/>
            <person name="Pootakham W."/>
            <person name="Roje S."/>
            <person name="Rose A."/>
            <person name="Stahlberg E."/>
            <person name="Terauchi A.M."/>
            <person name="Yang P."/>
            <person name="Ball S."/>
            <person name="Bowler C."/>
            <person name="Dieckmann C.L."/>
            <person name="Gladyshev V.N."/>
            <person name="Green P."/>
            <person name="Jorgensen R."/>
            <person name="Mayfield S."/>
            <person name="Mueller-Roeber B."/>
            <person name="Rajamani S."/>
            <person name="Sayre R.T."/>
            <person name="Brokstein P."/>
            <person name="Dubchak I."/>
            <person name="Goodstein D."/>
            <person name="Hornick L."/>
            <person name="Huang Y.W."/>
            <person name="Jhaveri J."/>
            <person name="Luo Y."/>
            <person name="Martinez D."/>
            <person name="Ngau W.C."/>
            <person name="Otillar B."/>
            <person name="Poliakov A."/>
            <person name="Porter A."/>
            <person name="Szajkowski L."/>
            <person name="Werner G."/>
            <person name="Zhou K."/>
            <person name="Grigoriev I.V."/>
            <person name="Rokhsar D.S."/>
            <person name="Grossman A.R."/>
        </authorList>
    </citation>
    <scope>NUCLEOTIDE SEQUENCE [LARGE SCALE GENOMIC DNA]</scope>
    <source>
        <strain evidence="6">CC-503</strain>
    </source>
</reference>
<dbReference type="InterPro" id="IPR004087">
    <property type="entry name" value="KH_dom"/>
</dbReference>
<gene>
    <name evidence="5" type="ORF">CHLRE_08g379100v5</name>
</gene>
<organism evidence="5 6">
    <name type="scientific">Chlamydomonas reinhardtii</name>
    <name type="common">Chlamydomonas smithii</name>
    <dbReference type="NCBI Taxonomy" id="3055"/>
    <lineage>
        <taxon>Eukaryota</taxon>
        <taxon>Viridiplantae</taxon>
        <taxon>Chlorophyta</taxon>
        <taxon>core chlorophytes</taxon>
        <taxon>Chlorophyceae</taxon>
        <taxon>CS clade</taxon>
        <taxon>Chlamydomonadales</taxon>
        <taxon>Chlamydomonadaceae</taxon>
        <taxon>Chlamydomonas</taxon>
    </lineage>
</organism>
<dbReference type="OrthoDB" id="553172at2759"/>
<dbReference type="SUPFAM" id="SSF54791">
    <property type="entry name" value="Eukaryotic type KH-domain (KH-domain type I)"/>
    <property type="match status" value="2"/>
</dbReference>
<dbReference type="EMBL" id="CM008969">
    <property type="protein sequence ID" value="PNW80128.1"/>
    <property type="molecule type" value="Genomic_DNA"/>
</dbReference>
<keyword evidence="6" id="KW-1185">Reference proteome</keyword>
<keyword evidence="3" id="KW-1133">Transmembrane helix</keyword>
<evidence type="ECO:0000259" key="4">
    <source>
        <dbReference type="SMART" id="SM00322"/>
    </source>
</evidence>
<dbReference type="Proteomes" id="UP000006906">
    <property type="component" value="Chromosome 8"/>
</dbReference>
<dbReference type="GO" id="GO:0003723">
    <property type="term" value="F:RNA binding"/>
    <property type="evidence" value="ECO:0007669"/>
    <property type="project" value="UniProtKB-UniRule"/>
</dbReference>
<dbReference type="PANTHER" id="PTHR10288">
    <property type="entry name" value="KH DOMAIN CONTAINING RNA BINDING PROTEIN"/>
    <property type="match status" value="1"/>
</dbReference>
<dbReference type="AlphaFoldDB" id="A0A2K3DHX2"/>